<evidence type="ECO:0000313" key="1">
    <source>
        <dbReference type="EMBL" id="EUA88655.1"/>
    </source>
</evidence>
<dbReference type="EMBL" id="JAOL01000137">
    <property type="protein sequence ID" value="EUA88655.1"/>
    <property type="molecule type" value="Genomic_DNA"/>
</dbReference>
<comment type="caution">
    <text evidence="1">The sequence shown here is derived from an EMBL/GenBank/DDBJ whole genome shotgun (WGS) entry which is preliminary data.</text>
</comment>
<evidence type="ECO:0000313" key="2">
    <source>
        <dbReference type="Proteomes" id="UP000020681"/>
    </source>
</evidence>
<dbReference type="EC" id="3.3.2.1" evidence="1"/>
<accession>A0ABP3ABB6</accession>
<sequence>MGYDLSLVRVPLGPAQTVLETARKLGLLIVHTREASPEVSRDGRSSRRWRRCQEKWSWTNLAREASTPPIWS</sequence>
<gene>
    <name evidence="1" type="ORF">I551_4902</name>
</gene>
<protein>
    <submittedName>
        <fullName evidence="1">Isochorismatase family protein</fullName>
        <ecNumber evidence="1">3.3.2.1</ecNumber>
    </submittedName>
</protein>
<keyword evidence="2" id="KW-1185">Reference proteome</keyword>
<dbReference type="Proteomes" id="UP000020681">
    <property type="component" value="Unassembled WGS sequence"/>
</dbReference>
<organism evidence="1 2">
    <name type="scientific">Mycobacterium ulcerans str. Harvey</name>
    <dbReference type="NCBI Taxonomy" id="1299332"/>
    <lineage>
        <taxon>Bacteria</taxon>
        <taxon>Bacillati</taxon>
        <taxon>Actinomycetota</taxon>
        <taxon>Actinomycetes</taxon>
        <taxon>Mycobacteriales</taxon>
        <taxon>Mycobacteriaceae</taxon>
        <taxon>Mycobacterium</taxon>
        <taxon>Mycobacterium ulcerans group</taxon>
    </lineage>
</organism>
<keyword evidence="1" id="KW-0378">Hydrolase</keyword>
<dbReference type="GO" id="GO:0008908">
    <property type="term" value="F:isochorismatase activity"/>
    <property type="evidence" value="ECO:0007669"/>
    <property type="project" value="UniProtKB-EC"/>
</dbReference>
<proteinExistence type="predicted"/>
<reference evidence="1 2" key="1">
    <citation type="submission" date="2014-01" db="EMBL/GenBank/DDBJ databases">
        <authorList>
            <person name="Dobos K."/>
            <person name="Lenaerts A."/>
            <person name="Ordway D."/>
            <person name="DeGroote M.A."/>
            <person name="Parker T."/>
            <person name="Sizemore C."/>
            <person name="Tallon L.J."/>
            <person name="Sadzewicz L.K."/>
            <person name="Sengamalay N."/>
            <person name="Fraser C.M."/>
            <person name="Hine E."/>
            <person name="Shefchek K.A."/>
            <person name="Das S.P."/>
            <person name="Tettelin H."/>
        </authorList>
    </citation>
    <scope>NUCLEOTIDE SEQUENCE [LARGE SCALE GENOMIC DNA]</scope>
    <source>
        <strain evidence="1 2">Harvey</strain>
    </source>
</reference>
<name>A0ABP3ABB6_MYCUL</name>